<evidence type="ECO:0000259" key="1">
    <source>
        <dbReference type="Pfam" id="PF00144"/>
    </source>
</evidence>
<sequence>MTIDLTGFVQQAKENKLHVCSVRILQGGKPAGDWDLTKDERRLQHSVSKSFTSMAVGLALEEGKLSLETKLGEIFSYSTTHKSKYPNIPSPEEITLYELLTMSTGHDNPPLWANERGTLLEKDWAKHYLSLPLDRAPGEQFTYSSGDTFMISALVQAAVGETVRDYLVPRLFIPLGIYDVKWDSSPLGVTLGCTGLRISNEELARFGQLLLNKGIWNGEQLIPESWINYATRKHINTPAEGDWGVGYGCQFWMCTHGAYRADGAFGQLLVIIPDKEAVIAINSEENNIQGIMDVMWSELYPQLG</sequence>
<dbReference type="Pfam" id="PF00144">
    <property type="entry name" value="Beta-lactamase"/>
    <property type="match status" value="1"/>
</dbReference>
<dbReference type="Gene3D" id="3.40.710.10">
    <property type="entry name" value="DD-peptidase/beta-lactamase superfamily"/>
    <property type="match status" value="1"/>
</dbReference>
<dbReference type="PANTHER" id="PTHR43283">
    <property type="entry name" value="BETA-LACTAMASE-RELATED"/>
    <property type="match status" value="1"/>
</dbReference>
<reference evidence="2 3" key="1">
    <citation type="submission" date="2023-06" db="EMBL/GenBank/DDBJ databases">
        <title>Paenibacillus polygonum sp. nov., an endophytic bacterium, isolated from Polygonum lapathifolium L. in Nanji Wetland National Nature Reserve, South of Poyang Lake, Jiangxi Province, China.</title>
        <authorList>
            <person name="Yu Z."/>
        </authorList>
    </citation>
    <scope>NUCLEOTIDE SEQUENCE [LARGE SCALE GENOMIC DNA]</scope>
    <source>
        <strain evidence="2 3">C31</strain>
    </source>
</reference>
<keyword evidence="2" id="KW-0378">Hydrolase</keyword>
<dbReference type="PANTHER" id="PTHR43283:SF7">
    <property type="entry name" value="BETA-LACTAMASE-RELATED DOMAIN-CONTAINING PROTEIN"/>
    <property type="match status" value="1"/>
</dbReference>
<dbReference type="Proteomes" id="UP001236415">
    <property type="component" value="Chromosome"/>
</dbReference>
<dbReference type="InterPro" id="IPR012338">
    <property type="entry name" value="Beta-lactam/transpept-like"/>
</dbReference>
<organism evidence="2 3">
    <name type="scientific">Paenibacillus polygoni</name>
    <dbReference type="NCBI Taxonomy" id="3050112"/>
    <lineage>
        <taxon>Bacteria</taxon>
        <taxon>Bacillati</taxon>
        <taxon>Bacillota</taxon>
        <taxon>Bacilli</taxon>
        <taxon>Bacillales</taxon>
        <taxon>Paenibacillaceae</taxon>
        <taxon>Paenibacillus</taxon>
    </lineage>
</organism>
<dbReference type="EMBL" id="CP127162">
    <property type="protein sequence ID" value="WIV20160.1"/>
    <property type="molecule type" value="Genomic_DNA"/>
</dbReference>
<dbReference type="RefSeq" id="WP_285746842.1">
    <property type="nucleotide sequence ID" value="NZ_CP127162.1"/>
</dbReference>
<dbReference type="InterPro" id="IPR001466">
    <property type="entry name" value="Beta-lactam-related"/>
</dbReference>
<dbReference type="EC" id="3.-.-.-" evidence="2"/>
<evidence type="ECO:0000313" key="3">
    <source>
        <dbReference type="Proteomes" id="UP001236415"/>
    </source>
</evidence>
<name>A0ABY8X3Q5_9BACL</name>
<dbReference type="InterPro" id="IPR050789">
    <property type="entry name" value="Diverse_Enzym_Activities"/>
</dbReference>
<evidence type="ECO:0000313" key="2">
    <source>
        <dbReference type="EMBL" id="WIV20160.1"/>
    </source>
</evidence>
<gene>
    <name evidence="2" type="ORF">QPK24_05495</name>
</gene>
<proteinExistence type="predicted"/>
<accession>A0ABY8X3Q5</accession>
<protein>
    <submittedName>
        <fullName evidence="2">Serine hydrolase</fullName>
        <ecNumber evidence="2">3.-.-.-</ecNumber>
    </submittedName>
</protein>
<feature type="domain" description="Beta-lactamase-related" evidence="1">
    <location>
        <begin position="21"/>
        <end position="283"/>
    </location>
</feature>
<dbReference type="GO" id="GO:0016787">
    <property type="term" value="F:hydrolase activity"/>
    <property type="evidence" value="ECO:0007669"/>
    <property type="project" value="UniProtKB-KW"/>
</dbReference>
<keyword evidence="3" id="KW-1185">Reference proteome</keyword>
<dbReference type="SUPFAM" id="SSF56601">
    <property type="entry name" value="beta-lactamase/transpeptidase-like"/>
    <property type="match status" value="1"/>
</dbReference>